<accession>A0A4P7XH53</accession>
<evidence type="ECO:0008006" key="3">
    <source>
        <dbReference type="Google" id="ProtNLM"/>
    </source>
</evidence>
<dbReference type="KEGG" id="hmi:soil367_03765"/>
<name>A0A4P7XH53_9ALTE</name>
<dbReference type="Proteomes" id="UP000298049">
    <property type="component" value="Chromosome"/>
</dbReference>
<gene>
    <name evidence="1" type="ORF">soil367_03765</name>
</gene>
<keyword evidence="2" id="KW-1185">Reference proteome</keyword>
<sequence>MNEALRQYYLQQCGITLWYARTPQPGAAPSADMVFVGDQSPASLKKIDPPQQVLPEARPATVVKENGAGDAVGPVSSRVAGLRSESALPVKPVSPVPVTEASLQVDLRIVSTEDLVVIASLGDGVSSATQDALFAAICQLLKCWSGSDAVQSVSWPVFANRRVPGADDSGLERLLSARLHPFASRPWLGIGPEMGAIFGSLDRDSTSGLGARVLYELSLAELACSGSAKRELWHAISESAISHQIRR</sequence>
<evidence type="ECO:0000313" key="1">
    <source>
        <dbReference type="EMBL" id="QCF25117.1"/>
    </source>
</evidence>
<evidence type="ECO:0000313" key="2">
    <source>
        <dbReference type="Proteomes" id="UP000298049"/>
    </source>
</evidence>
<organism evidence="1 2">
    <name type="scientific">Hydrocarboniclastica marina</name>
    <dbReference type="NCBI Taxonomy" id="2259620"/>
    <lineage>
        <taxon>Bacteria</taxon>
        <taxon>Pseudomonadati</taxon>
        <taxon>Pseudomonadota</taxon>
        <taxon>Gammaproteobacteria</taxon>
        <taxon>Alteromonadales</taxon>
        <taxon>Alteromonadaceae</taxon>
        <taxon>Hydrocarboniclastica</taxon>
    </lineage>
</organism>
<reference evidence="1 2" key="1">
    <citation type="submission" date="2018-07" db="EMBL/GenBank/DDBJ databases">
        <title>Marsedoiliclastica nanhaica gen. nov. sp. nov., a novel marine hydrocarbonoclastic bacterium isolated from an in-situ enriched hydrocarbon-degrading consortium in deep-sea sediment.</title>
        <authorList>
            <person name="Dong C."/>
            <person name="Ma T."/>
            <person name="Liu R."/>
            <person name="Shao Z."/>
        </authorList>
    </citation>
    <scope>NUCLEOTIDE SEQUENCE [LARGE SCALE GENOMIC DNA]</scope>
    <source>
        <strain evidence="2">soil36-7</strain>
    </source>
</reference>
<protein>
    <recommendedName>
        <fullName evidence="3">2-isopropylmalate synthase</fullName>
    </recommendedName>
</protein>
<proteinExistence type="predicted"/>
<dbReference type="EMBL" id="CP031093">
    <property type="protein sequence ID" value="QCF25117.1"/>
    <property type="molecule type" value="Genomic_DNA"/>
</dbReference>
<dbReference type="AlphaFoldDB" id="A0A4P7XH53"/>